<dbReference type="PANTHER" id="PTHR42756:SF1">
    <property type="entry name" value="TRANSCRIPTIONAL REPRESSOR OF EMRAB OPERON"/>
    <property type="match status" value="1"/>
</dbReference>
<dbReference type="GeneID" id="98000826"/>
<dbReference type="InterPro" id="IPR036388">
    <property type="entry name" value="WH-like_DNA-bd_sf"/>
</dbReference>
<dbReference type="PROSITE" id="PS50995">
    <property type="entry name" value="HTH_MARR_2"/>
    <property type="match status" value="1"/>
</dbReference>
<name>A0A3E3E014_9FIRM</name>
<evidence type="ECO:0000313" key="5">
    <source>
        <dbReference type="EMBL" id="RGD74884.1"/>
    </source>
</evidence>
<keyword evidence="1" id="KW-0805">Transcription regulation</keyword>
<dbReference type="AlphaFoldDB" id="A0A3E3E014"/>
<accession>A0A3E3E014</accession>
<dbReference type="GO" id="GO:0003677">
    <property type="term" value="F:DNA binding"/>
    <property type="evidence" value="ECO:0007669"/>
    <property type="project" value="UniProtKB-KW"/>
</dbReference>
<dbReference type="InterPro" id="IPR011991">
    <property type="entry name" value="ArsR-like_HTH"/>
</dbReference>
<organism evidence="5 6">
    <name type="scientific">Anaerofustis stercorihominis</name>
    <dbReference type="NCBI Taxonomy" id="214853"/>
    <lineage>
        <taxon>Bacteria</taxon>
        <taxon>Bacillati</taxon>
        <taxon>Bacillota</taxon>
        <taxon>Clostridia</taxon>
        <taxon>Eubacteriales</taxon>
        <taxon>Eubacteriaceae</taxon>
        <taxon>Anaerofustis</taxon>
    </lineage>
</organism>
<keyword evidence="3" id="KW-0804">Transcription</keyword>
<dbReference type="InterPro" id="IPR036390">
    <property type="entry name" value="WH_DNA-bd_sf"/>
</dbReference>
<dbReference type="Proteomes" id="UP000261212">
    <property type="component" value="Unassembled WGS sequence"/>
</dbReference>
<sequence>MDNLKKHSCYCINFRRAANSITKYYDNYLKKAGLTINQFSLLKNILKIEPASVSEIAVKVGLERTTVVRNLKSLFKERLIEDISEKFERNKKVRLTEKGKKTLNSAIPLWEEAQKDIENKIGKENFTNLLKTFDSLNKLDIDN</sequence>
<evidence type="ECO:0000313" key="6">
    <source>
        <dbReference type="Proteomes" id="UP000261212"/>
    </source>
</evidence>
<dbReference type="GO" id="GO:0003700">
    <property type="term" value="F:DNA-binding transcription factor activity"/>
    <property type="evidence" value="ECO:0007669"/>
    <property type="project" value="InterPro"/>
</dbReference>
<dbReference type="Pfam" id="PF01047">
    <property type="entry name" value="MarR"/>
    <property type="match status" value="1"/>
</dbReference>
<dbReference type="SUPFAM" id="SSF46785">
    <property type="entry name" value="Winged helix' DNA-binding domain"/>
    <property type="match status" value="1"/>
</dbReference>
<dbReference type="PANTHER" id="PTHR42756">
    <property type="entry name" value="TRANSCRIPTIONAL REGULATOR, MARR"/>
    <property type="match status" value="1"/>
</dbReference>
<evidence type="ECO:0000256" key="1">
    <source>
        <dbReference type="ARBA" id="ARBA00023015"/>
    </source>
</evidence>
<evidence type="ECO:0000256" key="2">
    <source>
        <dbReference type="ARBA" id="ARBA00023125"/>
    </source>
</evidence>
<dbReference type="InterPro" id="IPR000835">
    <property type="entry name" value="HTH_MarR-typ"/>
</dbReference>
<keyword evidence="2" id="KW-0238">DNA-binding</keyword>
<dbReference type="SMART" id="SM00347">
    <property type="entry name" value="HTH_MARR"/>
    <property type="match status" value="1"/>
</dbReference>
<feature type="domain" description="HTH marR-type" evidence="4">
    <location>
        <begin position="1"/>
        <end position="138"/>
    </location>
</feature>
<comment type="caution">
    <text evidence="5">The sequence shown here is derived from an EMBL/GenBank/DDBJ whole genome shotgun (WGS) entry which is preliminary data.</text>
</comment>
<evidence type="ECO:0000256" key="3">
    <source>
        <dbReference type="ARBA" id="ARBA00023163"/>
    </source>
</evidence>
<evidence type="ECO:0000259" key="4">
    <source>
        <dbReference type="PROSITE" id="PS50995"/>
    </source>
</evidence>
<dbReference type="RefSeq" id="WP_007050535.1">
    <property type="nucleotide sequence ID" value="NZ_CABKNJ010000001.1"/>
</dbReference>
<dbReference type="CDD" id="cd00090">
    <property type="entry name" value="HTH_ARSR"/>
    <property type="match status" value="1"/>
</dbReference>
<proteinExistence type="predicted"/>
<dbReference type="EMBL" id="QUSM01000002">
    <property type="protein sequence ID" value="RGD74884.1"/>
    <property type="molecule type" value="Genomic_DNA"/>
</dbReference>
<protein>
    <submittedName>
        <fullName evidence="5">MarR family transcriptional regulator</fullName>
    </submittedName>
</protein>
<gene>
    <name evidence="5" type="ORF">DW687_00730</name>
</gene>
<dbReference type="Gene3D" id="1.10.10.10">
    <property type="entry name" value="Winged helix-like DNA-binding domain superfamily/Winged helix DNA-binding domain"/>
    <property type="match status" value="1"/>
</dbReference>
<reference evidence="5 6" key="1">
    <citation type="submission" date="2018-08" db="EMBL/GenBank/DDBJ databases">
        <title>A genome reference for cultivated species of the human gut microbiota.</title>
        <authorList>
            <person name="Zou Y."/>
            <person name="Xue W."/>
            <person name="Luo G."/>
        </authorList>
    </citation>
    <scope>NUCLEOTIDE SEQUENCE [LARGE SCALE GENOMIC DNA]</scope>
    <source>
        <strain evidence="5 6">AM25-6</strain>
    </source>
</reference>